<gene>
    <name evidence="2" type="ORF">ACN38_g8463</name>
</gene>
<protein>
    <submittedName>
        <fullName evidence="2">Uncharacterized protein</fullName>
    </submittedName>
</protein>
<comment type="caution">
    <text evidence="2">The sequence shown here is derived from an EMBL/GenBank/DDBJ whole genome shotgun (WGS) entry which is preliminary data.</text>
</comment>
<dbReference type="AlphaFoldDB" id="A0A0M8P3N4"/>
<name>A0A0M8P3N4_9EURO</name>
<proteinExistence type="predicted"/>
<keyword evidence="3" id="KW-1185">Reference proteome</keyword>
<evidence type="ECO:0000256" key="1">
    <source>
        <dbReference type="SAM" id="MobiDB-lite"/>
    </source>
</evidence>
<organism evidence="2 3">
    <name type="scientific">Penicillium nordicum</name>
    <dbReference type="NCBI Taxonomy" id="229535"/>
    <lineage>
        <taxon>Eukaryota</taxon>
        <taxon>Fungi</taxon>
        <taxon>Dikarya</taxon>
        <taxon>Ascomycota</taxon>
        <taxon>Pezizomycotina</taxon>
        <taxon>Eurotiomycetes</taxon>
        <taxon>Eurotiomycetidae</taxon>
        <taxon>Eurotiales</taxon>
        <taxon>Aspergillaceae</taxon>
        <taxon>Penicillium</taxon>
    </lineage>
</organism>
<evidence type="ECO:0000313" key="2">
    <source>
        <dbReference type="EMBL" id="KOS40674.1"/>
    </source>
</evidence>
<accession>A0A0M8P3N4</accession>
<reference evidence="2 3" key="1">
    <citation type="submission" date="2015-08" db="EMBL/GenBank/DDBJ databases">
        <title>Genome sequencing of Penicillium nordicum.</title>
        <authorList>
            <person name="Nguyen H.D."/>
            <person name="Seifert K.A."/>
        </authorList>
    </citation>
    <scope>NUCLEOTIDE SEQUENCE [LARGE SCALE GENOMIC DNA]</scope>
    <source>
        <strain evidence="2 3">DAOMC 185683</strain>
    </source>
</reference>
<feature type="compositionally biased region" description="Polar residues" evidence="1">
    <location>
        <begin position="9"/>
        <end position="18"/>
    </location>
</feature>
<evidence type="ECO:0000313" key="3">
    <source>
        <dbReference type="Proteomes" id="UP000037696"/>
    </source>
</evidence>
<sequence length="113" mass="12504">MGAHRPTGQYHTQGTTKPDNGLPGQSLYQSEAHSNVDKRQRRLRLLPPRISASNSSPPATAYPEIAHMTGLFMISLEGPRSTAFLLSGRLIATTKLPEYQKTRKLLVDFPYLG</sequence>
<dbReference type="EMBL" id="LHQQ01000155">
    <property type="protein sequence ID" value="KOS40674.1"/>
    <property type="molecule type" value="Genomic_DNA"/>
</dbReference>
<dbReference type="Proteomes" id="UP000037696">
    <property type="component" value="Unassembled WGS sequence"/>
</dbReference>
<feature type="region of interest" description="Disordered" evidence="1">
    <location>
        <begin position="1"/>
        <end position="41"/>
    </location>
</feature>